<feature type="compositionally biased region" description="Basic and acidic residues" evidence="7">
    <location>
        <begin position="153"/>
        <end position="163"/>
    </location>
</feature>
<evidence type="ECO:0000256" key="4">
    <source>
        <dbReference type="ARBA" id="ARBA00023204"/>
    </source>
</evidence>
<dbReference type="OrthoDB" id="273823at2759"/>
<evidence type="ECO:0000256" key="2">
    <source>
        <dbReference type="ARBA" id="ARBA00022737"/>
    </source>
</evidence>
<dbReference type="PANTHER" id="PTHR46388">
    <property type="entry name" value="NHL REPEAT-CONTAINING PROTEIN 2"/>
    <property type="match status" value="1"/>
</dbReference>
<dbReference type="Proteomes" id="UP000215335">
    <property type="component" value="Unassembled WGS sequence"/>
</dbReference>
<evidence type="ECO:0000256" key="1">
    <source>
        <dbReference type="ARBA" id="ARBA00008060"/>
    </source>
</evidence>
<evidence type="ECO:0000313" key="9">
    <source>
        <dbReference type="EMBL" id="OXU28465.1"/>
    </source>
</evidence>
<dbReference type="InterPro" id="IPR045302">
    <property type="entry name" value="NHL2_NHL_rpt_dom"/>
</dbReference>
<keyword evidence="10" id="KW-1185">Reference proteome</keyword>
<dbReference type="Gene3D" id="1.20.5.170">
    <property type="match status" value="1"/>
</dbReference>
<evidence type="ECO:0000256" key="7">
    <source>
        <dbReference type="SAM" id="MobiDB-lite"/>
    </source>
</evidence>
<feature type="domain" description="Thioredoxin" evidence="8">
    <location>
        <begin position="210"/>
        <end position="374"/>
    </location>
</feature>
<feature type="region of interest" description="Disordered" evidence="7">
    <location>
        <begin position="128"/>
        <end position="163"/>
    </location>
</feature>
<reference evidence="9 10" key="1">
    <citation type="journal article" date="2017" name="Curr. Biol.">
        <title>The Evolution of Venom by Co-option of Single-Copy Genes.</title>
        <authorList>
            <person name="Martinson E.O."/>
            <person name="Mrinalini"/>
            <person name="Kelkar Y.D."/>
            <person name="Chang C.H."/>
            <person name="Werren J.H."/>
        </authorList>
    </citation>
    <scope>NUCLEOTIDE SEQUENCE [LARGE SCALE GENOMIC DNA]</scope>
    <source>
        <strain evidence="9 10">Alberta</strain>
        <tissue evidence="9">Whole body</tissue>
    </source>
</reference>
<gene>
    <name evidence="9" type="ORF">TSAR_011462</name>
</gene>
<dbReference type="SUPFAM" id="SSF101898">
    <property type="entry name" value="NHL repeat"/>
    <property type="match status" value="1"/>
</dbReference>
<proteinExistence type="inferred from homology"/>
<dbReference type="SUPFAM" id="SSF52833">
    <property type="entry name" value="Thioredoxin-like"/>
    <property type="match status" value="1"/>
</dbReference>
<accession>A0A232FCR6</accession>
<dbReference type="InterPro" id="IPR011042">
    <property type="entry name" value="6-blade_b-propeller_TolB-like"/>
</dbReference>
<dbReference type="PANTHER" id="PTHR46388:SF2">
    <property type="entry name" value="NHL REPEAT-CONTAINING PROTEIN 2"/>
    <property type="match status" value="1"/>
</dbReference>
<evidence type="ECO:0000256" key="5">
    <source>
        <dbReference type="PROSITE-ProRule" id="PRU00504"/>
    </source>
</evidence>
<dbReference type="GO" id="GO:0006281">
    <property type="term" value="P:DNA repair"/>
    <property type="evidence" value="ECO:0007669"/>
    <property type="project" value="UniProtKB-KW"/>
</dbReference>
<evidence type="ECO:0000256" key="6">
    <source>
        <dbReference type="SAM" id="Coils"/>
    </source>
</evidence>
<dbReference type="Pfam" id="PF01436">
    <property type="entry name" value="NHL"/>
    <property type="match status" value="2"/>
</dbReference>
<sequence length="892" mass="98965">MPCVGLRGAFFTKSLASLLYSATRRVVRSSIVDLNLTTPPRRVFHKSSASHFDFGDRANLANHYFEHLRRFAERSKNMNVQSVVEDLTQTCVVLRTVLRSSKDEKEKEEIVLKHIKAYADSGVQVNDFAKGSRGKKRSRDEALKSASTPQKESPTKKDNQALTEEERKEYADFLATKKNLEAELSALKENSEQQESMKEIMDLLHEYNDIKDATQVVLGALANMRGVTVVSLEWFNVSESLSMYKHLAGKIVVLDFFTYCCINCMHILPDLEALEKRFTIQDGLVVVGVHSAKFANERDSSKILSAVQRYNIGHPVVNDAKLSMWRDIGIVCWPSLVVLGPKGQPLFVLLGEGHREDLFLYTKIALKYFKSLKQISNDSIPLKLAQHILPMNKGSLLFPGKIHSFKTDAGEKLVVSDTGNNRILIMGKDGKVEHVVGGYSPGLKDGDFETARFNAPQGVCVLKDDVFVADNENHAIRKINLKTKTVSTIAGTGSQGRDYTGGKIGKEQELSSPWDVAIYQHEQKGETVPVLLIAIAGSHQIWALFLEDTIWWKNKQYKAGTCCNIVGNGKEANRNNTYPHAASLAQPSGLAVSQELKSVFFADSESSTVRRVCLDDGKVFAVCGADNDPSNLHCFGDQDGKKYSAKLQHPLGVAWNKFDQMVYIADTYNHKIKKTDSEGNCVTVCGEGKPSKNSIVGFFSMKNLLKAVQSTDQSSVKNVLFQFNEPSGLAVSQNGDILYIADTNNHSIKTLDLKDIQKIDVLPVVLPAEAWNRGDHTFNFKVAVSTNEANLSLTFNPTFNDDLKLNAEAPQKWSLNLPSIDWNASQSNGDLSTPLSIKIPPGNEEKQMHIMLDVMTCRATECIPKKLSVVYTIVRDAAAPAAVVEKKELNIR</sequence>
<dbReference type="InterPro" id="IPR010760">
    <property type="entry name" value="DNA-repair_Swi5"/>
</dbReference>
<dbReference type="InterPro" id="IPR036249">
    <property type="entry name" value="Thioredoxin-like_sf"/>
</dbReference>
<dbReference type="Gene3D" id="3.40.30.10">
    <property type="entry name" value="Glutaredoxin"/>
    <property type="match status" value="1"/>
</dbReference>
<dbReference type="STRING" id="543379.A0A232FCR6"/>
<keyword evidence="3" id="KW-0227">DNA damage</keyword>
<name>A0A232FCR6_9HYME</name>
<keyword evidence="6" id="KW-0175">Coiled coil</keyword>
<dbReference type="PROSITE" id="PS51352">
    <property type="entry name" value="THIOREDOXIN_2"/>
    <property type="match status" value="1"/>
</dbReference>
<keyword evidence="4" id="KW-0234">DNA repair</keyword>
<dbReference type="PROSITE" id="PS51125">
    <property type="entry name" value="NHL"/>
    <property type="match status" value="1"/>
</dbReference>
<comment type="similarity">
    <text evidence="1">Belongs to the SWI5/SAE3 family.</text>
</comment>
<dbReference type="Gene3D" id="2.120.10.30">
    <property type="entry name" value="TolB, C-terminal domain"/>
    <property type="match status" value="3"/>
</dbReference>
<protein>
    <recommendedName>
        <fullName evidence="8">Thioredoxin domain-containing protein</fullName>
    </recommendedName>
</protein>
<comment type="caution">
    <text evidence="9">The sequence shown here is derived from an EMBL/GenBank/DDBJ whole genome shotgun (WGS) entry which is preliminary data.</text>
</comment>
<feature type="coiled-coil region" evidence="6">
    <location>
        <begin position="163"/>
        <end position="197"/>
    </location>
</feature>
<dbReference type="Pfam" id="PF07061">
    <property type="entry name" value="Swi5"/>
    <property type="match status" value="1"/>
</dbReference>
<dbReference type="InterPro" id="IPR012336">
    <property type="entry name" value="Thioredoxin-like_fold"/>
</dbReference>
<dbReference type="Pfam" id="PF13905">
    <property type="entry name" value="Thioredoxin_8"/>
    <property type="match status" value="1"/>
</dbReference>
<organism evidence="9 10">
    <name type="scientific">Trichomalopsis sarcophagae</name>
    <dbReference type="NCBI Taxonomy" id="543379"/>
    <lineage>
        <taxon>Eukaryota</taxon>
        <taxon>Metazoa</taxon>
        <taxon>Ecdysozoa</taxon>
        <taxon>Arthropoda</taxon>
        <taxon>Hexapoda</taxon>
        <taxon>Insecta</taxon>
        <taxon>Pterygota</taxon>
        <taxon>Neoptera</taxon>
        <taxon>Endopterygota</taxon>
        <taxon>Hymenoptera</taxon>
        <taxon>Apocrita</taxon>
        <taxon>Proctotrupomorpha</taxon>
        <taxon>Chalcidoidea</taxon>
        <taxon>Pteromalidae</taxon>
        <taxon>Pteromalinae</taxon>
        <taxon>Trichomalopsis</taxon>
    </lineage>
</organism>
<evidence type="ECO:0000256" key="3">
    <source>
        <dbReference type="ARBA" id="ARBA00022763"/>
    </source>
</evidence>
<dbReference type="CDD" id="cd14951">
    <property type="entry name" value="NHL-2_like"/>
    <property type="match status" value="1"/>
</dbReference>
<dbReference type="InterPro" id="IPR013766">
    <property type="entry name" value="Thioredoxin_domain"/>
</dbReference>
<evidence type="ECO:0000313" key="10">
    <source>
        <dbReference type="Proteomes" id="UP000215335"/>
    </source>
</evidence>
<dbReference type="AlphaFoldDB" id="A0A232FCR6"/>
<evidence type="ECO:0000259" key="8">
    <source>
        <dbReference type="PROSITE" id="PS51352"/>
    </source>
</evidence>
<keyword evidence="2" id="KW-0677">Repeat</keyword>
<dbReference type="EMBL" id="NNAY01000428">
    <property type="protein sequence ID" value="OXU28465.1"/>
    <property type="molecule type" value="Genomic_DNA"/>
</dbReference>
<dbReference type="InterPro" id="IPR001258">
    <property type="entry name" value="NHL_repeat"/>
</dbReference>
<feature type="repeat" description="NHL" evidence="5">
    <location>
        <begin position="722"/>
        <end position="754"/>
    </location>
</feature>